<feature type="transmembrane region" description="Helical" evidence="6">
    <location>
        <begin position="311"/>
        <end position="332"/>
    </location>
</feature>
<dbReference type="PANTHER" id="PTHR43791">
    <property type="entry name" value="PERMEASE-RELATED"/>
    <property type="match status" value="1"/>
</dbReference>
<feature type="domain" description="Major facilitator superfamily (MFS) profile" evidence="7">
    <location>
        <begin position="45"/>
        <end position="488"/>
    </location>
</feature>
<feature type="transmembrane region" description="Helical" evidence="6">
    <location>
        <begin position="140"/>
        <end position="159"/>
    </location>
</feature>
<dbReference type="Proteomes" id="UP001497453">
    <property type="component" value="Chromosome 7"/>
</dbReference>
<feature type="transmembrane region" description="Helical" evidence="6">
    <location>
        <begin position="205"/>
        <end position="225"/>
    </location>
</feature>
<gene>
    <name evidence="8" type="ORF">GFSPODELE1_LOCUS8665</name>
</gene>
<proteinExistence type="predicted"/>
<feature type="transmembrane region" description="Helical" evidence="6">
    <location>
        <begin position="397"/>
        <end position="418"/>
    </location>
</feature>
<dbReference type="Pfam" id="PF07690">
    <property type="entry name" value="MFS_1"/>
    <property type="match status" value="1"/>
</dbReference>
<dbReference type="InterPro" id="IPR011701">
    <property type="entry name" value="MFS"/>
</dbReference>
<feature type="transmembrane region" description="Helical" evidence="6">
    <location>
        <begin position="269"/>
        <end position="291"/>
    </location>
</feature>
<comment type="subcellular location">
    <subcellularLocation>
        <location evidence="1">Membrane</location>
        <topology evidence="1">Multi-pass membrane protein</topology>
    </subcellularLocation>
</comment>
<evidence type="ECO:0000256" key="6">
    <source>
        <dbReference type="SAM" id="Phobius"/>
    </source>
</evidence>
<feature type="transmembrane region" description="Helical" evidence="6">
    <location>
        <begin position="339"/>
        <end position="359"/>
    </location>
</feature>
<name>A0ABP1DWC6_9APHY</name>
<feature type="transmembrane region" description="Helical" evidence="6">
    <location>
        <begin position="45"/>
        <end position="63"/>
    </location>
</feature>
<dbReference type="InterPro" id="IPR020846">
    <property type="entry name" value="MFS_dom"/>
</dbReference>
<feature type="transmembrane region" description="Helical" evidence="6">
    <location>
        <begin position="111"/>
        <end position="134"/>
    </location>
</feature>
<dbReference type="PANTHER" id="PTHR43791:SF40">
    <property type="entry name" value="THIAMINE PATHWAY TRANSPORTER THI73"/>
    <property type="match status" value="1"/>
</dbReference>
<keyword evidence="3 6" id="KW-0812">Transmembrane</keyword>
<evidence type="ECO:0000256" key="4">
    <source>
        <dbReference type="ARBA" id="ARBA00022989"/>
    </source>
</evidence>
<dbReference type="Gene3D" id="1.20.1250.20">
    <property type="entry name" value="MFS general substrate transporter like domains"/>
    <property type="match status" value="1"/>
</dbReference>
<keyword evidence="9" id="KW-1185">Reference proteome</keyword>
<feature type="transmembrane region" description="Helical" evidence="6">
    <location>
        <begin position="171"/>
        <end position="193"/>
    </location>
</feature>
<feature type="transmembrane region" description="Helical" evidence="6">
    <location>
        <begin position="83"/>
        <end position="104"/>
    </location>
</feature>
<evidence type="ECO:0000313" key="8">
    <source>
        <dbReference type="EMBL" id="CAL1712101.1"/>
    </source>
</evidence>
<evidence type="ECO:0000259" key="7">
    <source>
        <dbReference type="PROSITE" id="PS50850"/>
    </source>
</evidence>
<sequence>MSDEKASISDTKSDSVDELKLAEPLERPLNEHEVKASLRRIDLRLVPIMLACWTLQFIDKVVLNYANIMGLQKDTGLHGDQFSWLATSFFIVFSIVQIPGVYFLSRIPVNIYLGCHMLLCGIAVACTAACNNYASLVVVRVLLAIGESGLGPSLSLVTMKWYTRDEASKRYGVWYCGLGLGQIIGGIMSFGFQHVQRGSFGSWRGMFLVTGFLNILVALWIFLVFTDNPTSAKFLSPAERAFFSRRLLSENKYVVNTRRFRFSQVISTLTSDVAILLAFLISAACSLQSGAVSTFSSTIILGFGYNSKEAALLNMPSGAVSIISSLAATWFVENNVPRSVAMLVLVAPAITGAALMSFAKAKAALLLGIWLINTITPILIVAMSWSQANCAGHTKRVVYNAVIMIAFGVGNICGPQTFRAKDAPRYWPAKISMVAATGLSGLLTVVLLMIYVMRNRRRRMLGSEHAVEDNLKDDEKTDLDMPGFRYVY</sequence>
<dbReference type="EMBL" id="OZ037950">
    <property type="protein sequence ID" value="CAL1712101.1"/>
    <property type="molecule type" value="Genomic_DNA"/>
</dbReference>
<reference evidence="9" key="1">
    <citation type="submission" date="2024-04" db="EMBL/GenBank/DDBJ databases">
        <authorList>
            <person name="Shaw F."/>
            <person name="Minotto A."/>
        </authorList>
    </citation>
    <scope>NUCLEOTIDE SEQUENCE [LARGE SCALE GENOMIC DNA]</scope>
</reference>
<organism evidence="8 9">
    <name type="scientific">Somion occarium</name>
    <dbReference type="NCBI Taxonomy" id="3059160"/>
    <lineage>
        <taxon>Eukaryota</taxon>
        <taxon>Fungi</taxon>
        <taxon>Dikarya</taxon>
        <taxon>Basidiomycota</taxon>
        <taxon>Agaricomycotina</taxon>
        <taxon>Agaricomycetes</taxon>
        <taxon>Polyporales</taxon>
        <taxon>Cerrenaceae</taxon>
        <taxon>Somion</taxon>
    </lineage>
</organism>
<feature type="transmembrane region" description="Helical" evidence="6">
    <location>
        <begin position="430"/>
        <end position="452"/>
    </location>
</feature>
<evidence type="ECO:0000256" key="2">
    <source>
        <dbReference type="ARBA" id="ARBA00022448"/>
    </source>
</evidence>
<dbReference type="InterPro" id="IPR036259">
    <property type="entry name" value="MFS_trans_sf"/>
</dbReference>
<evidence type="ECO:0000313" key="9">
    <source>
        <dbReference type="Proteomes" id="UP001497453"/>
    </source>
</evidence>
<keyword evidence="4 6" id="KW-1133">Transmembrane helix</keyword>
<evidence type="ECO:0000256" key="5">
    <source>
        <dbReference type="ARBA" id="ARBA00023136"/>
    </source>
</evidence>
<keyword evidence="2" id="KW-0813">Transport</keyword>
<evidence type="ECO:0000256" key="1">
    <source>
        <dbReference type="ARBA" id="ARBA00004141"/>
    </source>
</evidence>
<dbReference type="SUPFAM" id="SSF103473">
    <property type="entry name" value="MFS general substrate transporter"/>
    <property type="match status" value="1"/>
</dbReference>
<evidence type="ECO:0000256" key="3">
    <source>
        <dbReference type="ARBA" id="ARBA00022692"/>
    </source>
</evidence>
<accession>A0ABP1DWC6</accession>
<protein>
    <recommendedName>
        <fullName evidence="7">Major facilitator superfamily (MFS) profile domain-containing protein</fullName>
    </recommendedName>
</protein>
<feature type="transmembrane region" description="Helical" evidence="6">
    <location>
        <begin position="365"/>
        <end position="385"/>
    </location>
</feature>
<keyword evidence="5 6" id="KW-0472">Membrane</keyword>
<dbReference type="PROSITE" id="PS50850">
    <property type="entry name" value="MFS"/>
    <property type="match status" value="1"/>
</dbReference>